<dbReference type="Pfam" id="PF01636">
    <property type="entry name" value="APH"/>
    <property type="match status" value="1"/>
</dbReference>
<dbReference type="InterPro" id="IPR051678">
    <property type="entry name" value="AGP_Transferase"/>
</dbReference>
<evidence type="ECO:0000313" key="2">
    <source>
        <dbReference type="EMBL" id="MFC0391720.1"/>
    </source>
</evidence>
<accession>A0ABV6JA24</accession>
<keyword evidence="3" id="KW-1185">Reference proteome</keyword>
<dbReference type="InterPro" id="IPR002575">
    <property type="entry name" value="Aminoglycoside_PTrfase"/>
</dbReference>
<dbReference type="PANTHER" id="PTHR21310">
    <property type="entry name" value="AMINOGLYCOSIDE PHOSPHOTRANSFERASE-RELATED-RELATED"/>
    <property type="match status" value="1"/>
</dbReference>
<dbReference type="SUPFAM" id="SSF56112">
    <property type="entry name" value="Protein kinase-like (PK-like)"/>
    <property type="match status" value="1"/>
</dbReference>
<organism evidence="2 3">
    <name type="scientific">Paenibacillus mendelii</name>
    <dbReference type="NCBI Taxonomy" id="206163"/>
    <lineage>
        <taxon>Bacteria</taxon>
        <taxon>Bacillati</taxon>
        <taxon>Bacillota</taxon>
        <taxon>Bacilli</taxon>
        <taxon>Bacillales</taxon>
        <taxon>Paenibacillaceae</taxon>
        <taxon>Paenibacillus</taxon>
    </lineage>
</organism>
<proteinExistence type="predicted"/>
<dbReference type="InterPro" id="IPR011009">
    <property type="entry name" value="Kinase-like_dom_sf"/>
</dbReference>
<comment type="caution">
    <text evidence="2">The sequence shown here is derived from an EMBL/GenBank/DDBJ whole genome shotgun (WGS) entry which is preliminary data.</text>
</comment>
<dbReference type="Proteomes" id="UP001589818">
    <property type="component" value="Unassembled WGS sequence"/>
</dbReference>
<evidence type="ECO:0000313" key="3">
    <source>
        <dbReference type="Proteomes" id="UP001589818"/>
    </source>
</evidence>
<dbReference type="EMBL" id="JBHLVF010000012">
    <property type="protein sequence ID" value="MFC0391720.1"/>
    <property type="molecule type" value="Genomic_DNA"/>
</dbReference>
<protein>
    <submittedName>
        <fullName evidence="2">Phosphotransferase family protein</fullName>
    </submittedName>
</protein>
<dbReference type="Gene3D" id="3.30.200.150">
    <property type="match status" value="1"/>
</dbReference>
<gene>
    <name evidence="2" type="ORF">ACFFJ8_10125</name>
</gene>
<dbReference type="Gene3D" id="3.90.1200.10">
    <property type="match status" value="1"/>
</dbReference>
<evidence type="ECO:0000259" key="1">
    <source>
        <dbReference type="Pfam" id="PF01636"/>
    </source>
</evidence>
<sequence>MTAYEKPRLDMAEVEGILNNHFGTKAVGVKPQEGGNLSSVFSFTCNGIEGIIKFSDLEGAYETERYVSNLLNNQGISYAKCLGEGKVGPLAYSIMERIHGSNLVEYTTEEKRAQLPELMDILTRMNHVTVGPTSGYGWIKPTGDGTYPTWKDYMIAVFAEDQTGNFWEGWYDLFRSTCLEKDVFEELYSRLMDFSAYNEPHRHLIHGDFHPWNILSDGRRITGIIDGNFAYGDFLVDLAILKVHMGEFDIIQAYLDHQEQAGITIPDFKERLIGAYYFKGMDGLRFYAKMGWKDAYYYNRDFLLNLTR</sequence>
<dbReference type="RefSeq" id="WP_204821149.1">
    <property type="nucleotide sequence ID" value="NZ_JANHOF010000011.1"/>
</dbReference>
<feature type="domain" description="Aminoglycoside phosphotransferase" evidence="1">
    <location>
        <begin position="59"/>
        <end position="249"/>
    </location>
</feature>
<reference evidence="2 3" key="1">
    <citation type="submission" date="2024-09" db="EMBL/GenBank/DDBJ databases">
        <authorList>
            <person name="Sun Q."/>
            <person name="Mori K."/>
        </authorList>
    </citation>
    <scope>NUCLEOTIDE SEQUENCE [LARGE SCALE GENOMIC DNA]</scope>
    <source>
        <strain evidence="2 3">CCM 4839</strain>
    </source>
</reference>
<name>A0ABV6JA24_9BACL</name>